<dbReference type="Proteomes" id="UP000228755">
    <property type="component" value="Unassembled WGS sequence"/>
</dbReference>
<evidence type="ECO:0000313" key="3">
    <source>
        <dbReference type="Proteomes" id="UP000228755"/>
    </source>
</evidence>
<evidence type="ECO:0008006" key="4">
    <source>
        <dbReference type="Google" id="ProtNLM"/>
    </source>
</evidence>
<organism evidence="2 3">
    <name type="scientific">Bifidobacterium scaligerum</name>
    <dbReference type="NCBI Taxonomy" id="2052656"/>
    <lineage>
        <taxon>Bacteria</taxon>
        <taxon>Bacillati</taxon>
        <taxon>Actinomycetota</taxon>
        <taxon>Actinomycetes</taxon>
        <taxon>Bifidobacteriales</taxon>
        <taxon>Bifidobacteriaceae</taxon>
        <taxon>Bifidobacterium</taxon>
    </lineage>
</organism>
<accession>A0A2M9HP57</accession>
<evidence type="ECO:0000313" key="2">
    <source>
        <dbReference type="EMBL" id="PJM78613.1"/>
    </source>
</evidence>
<feature type="region of interest" description="Disordered" evidence="1">
    <location>
        <begin position="1"/>
        <end position="24"/>
    </location>
</feature>
<proteinExistence type="predicted"/>
<comment type="caution">
    <text evidence="2">The sequence shown here is derived from an EMBL/GenBank/DDBJ whole genome shotgun (WGS) entry which is preliminary data.</text>
</comment>
<protein>
    <recommendedName>
        <fullName evidence="4">Aspartate/glutamate racemase family protein</fullName>
    </recommendedName>
</protein>
<dbReference type="Gene3D" id="3.40.50.12500">
    <property type="match status" value="1"/>
</dbReference>
<evidence type="ECO:0000256" key="1">
    <source>
        <dbReference type="SAM" id="MobiDB-lite"/>
    </source>
</evidence>
<name>A0A2M9HP57_9BIFI</name>
<dbReference type="OrthoDB" id="5465390at2"/>
<dbReference type="InterPro" id="IPR053714">
    <property type="entry name" value="Iso_Racemase_Enz_sf"/>
</dbReference>
<dbReference type="RefSeq" id="WP_100496875.1">
    <property type="nucleotide sequence ID" value="NZ_PGLQ01000006.1"/>
</dbReference>
<reference evidence="2 3" key="1">
    <citation type="submission" date="2017-11" db="EMBL/GenBank/DDBJ databases">
        <title>Draft genome sequences of strains TRE 1, TRE D, TRE H and TRI 7, isolated from tamarins, belonging to four potential novel Bifidobacterium species.</title>
        <authorList>
            <person name="Mattarelli P."/>
            <person name="Modesto M."/>
            <person name="Bonetti A."/>
            <person name="Puglisi E."/>
            <person name="Morelli L."/>
        </authorList>
    </citation>
    <scope>NUCLEOTIDE SEQUENCE [LARGE SCALE GENOMIC DNA]</scope>
    <source>
        <strain evidence="3">TRED</strain>
    </source>
</reference>
<sequence length="259" mass="27953">MSTSHSFNHLPTEAHNQAHSRETATIKRGRPFYGVSVGVAMLDSTIPRPLGDIGNAATFPFPVHYAIVQGIGPSDMTAPKSEKVREGFIDAVNTMADQGIAVAGTSCGLMARYQSQIADRTAIPVATSSLLQVELALRLLRSDQKVLVVTIEQHGIDEEQLRESGVASRDFARVRVAALTGATYLYGVITSDTDDYDVRRASDEVLAGIDQALASDDSIAAIVLECTNLAPFSEEIRHHTGLPVWDADTLIQWLHSAVQ</sequence>
<dbReference type="EMBL" id="PGLQ01000006">
    <property type="protein sequence ID" value="PJM78613.1"/>
    <property type="molecule type" value="Genomic_DNA"/>
</dbReference>
<dbReference type="AlphaFoldDB" id="A0A2M9HP57"/>
<keyword evidence="3" id="KW-1185">Reference proteome</keyword>
<feature type="compositionally biased region" description="Polar residues" evidence="1">
    <location>
        <begin position="1"/>
        <end position="17"/>
    </location>
</feature>
<gene>
    <name evidence="2" type="ORF">CUU80_08435</name>
</gene>